<comment type="caution">
    <text evidence="2">The sequence shown here is derived from an EMBL/GenBank/DDBJ whole genome shotgun (WGS) entry which is preliminary data.</text>
</comment>
<dbReference type="Gene3D" id="3.90.79.10">
    <property type="entry name" value="Nucleoside Triphosphate Pyrophosphohydrolase"/>
    <property type="match status" value="1"/>
</dbReference>
<dbReference type="SUPFAM" id="SSF55811">
    <property type="entry name" value="Nudix"/>
    <property type="match status" value="1"/>
</dbReference>
<feature type="domain" description="Nudix hydrolase" evidence="1">
    <location>
        <begin position="29"/>
        <end position="168"/>
    </location>
</feature>
<dbReference type="PANTHER" id="PTHR10885:SF0">
    <property type="entry name" value="ISOPENTENYL-DIPHOSPHATE DELTA-ISOMERASE"/>
    <property type="match status" value="1"/>
</dbReference>
<dbReference type="AlphaFoldDB" id="A0A5D4RMA8"/>
<name>A0A5D4RMA8_9BACI</name>
<gene>
    <name evidence="2" type="ORF">FZD51_02730</name>
</gene>
<dbReference type="CDD" id="cd04692">
    <property type="entry name" value="NUDIX_Hydrolase"/>
    <property type="match status" value="1"/>
</dbReference>
<dbReference type="GO" id="GO:0003824">
    <property type="term" value="F:catalytic activity"/>
    <property type="evidence" value="ECO:0007669"/>
    <property type="project" value="UniProtKB-ARBA"/>
</dbReference>
<sequence length="209" mass="24585">MEQELLKIFDEEGKQIGTATRKDVHRQGFWHEAFHCWFIQREEDKVYIYVQLRSKEKKDYPDLLDITAAGHLLAEETVEDGVREIKEEIGIDVDIEELSPLGIIRYIIEKENFIDKEMANVFLYECTQPFSEYELQQEEVAGIYRIEWDSFKKLWEGEDGKVQMEGFEIGSAGEKVYLEKEAAIGDFVPHDRSYYQEVIKGISQRLDLM</sequence>
<reference evidence="2 3" key="1">
    <citation type="submission" date="2019-08" db="EMBL/GenBank/DDBJ databases">
        <title>Bacillus genomes from the desert of Cuatro Cienegas, Coahuila.</title>
        <authorList>
            <person name="Olmedo-Alvarez G."/>
        </authorList>
    </citation>
    <scope>NUCLEOTIDE SEQUENCE [LARGE SCALE GENOMIC DNA]</scope>
    <source>
        <strain evidence="2 3">CH446_14T</strain>
    </source>
</reference>
<dbReference type="PANTHER" id="PTHR10885">
    <property type="entry name" value="ISOPENTENYL-DIPHOSPHATE DELTA-ISOMERASE"/>
    <property type="match status" value="1"/>
</dbReference>
<dbReference type="Pfam" id="PF00293">
    <property type="entry name" value="NUDIX"/>
    <property type="match status" value="1"/>
</dbReference>
<evidence type="ECO:0000313" key="3">
    <source>
        <dbReference type="Proteomes" id="UP000322139"/>
    </source>
</evidence>
<dbReference type="EMBL" id="VTER01000002">
    <property type="protein sequence ID" value="TYS50976.1"/>
    <property type="molecule type" value="Genomic_DNA"/>
</dbReference>
<proteinExistence type="predicted"/>
<organism evidence="2 3">
    <name type="scientific">Bacillus infantis</name>
    <dbReference type="NCBI Taxonomy" id="324767"/>
    <lineage>
        <taxon>Bacteria</taxon>
        <taxon>Bacillati</taxon>
        <taxon>Bacillota</taxon>
        <taxon>Bacilli</taxon>
        <taxon>Bacillales</taxon>
        <taxon>Bacillaceae</taxon>
        <taxon>Bacillus</taxon>
    </lineage>
</organism>
<dbReference type="InterPro" id="IPR000086">
    <property type="entry name" value="NUDIX_hydrolase_dom"/>
</dbReference>
<dbReference type="Proteomes" id="UP000322139">
    <property type="component" value="Unassembled WGS sequence"/>
</dbReference>
<evidence type="ECO:0000259" key="1">
    <source>
        <dbReference type="PROSITE" id="PS51462"/>
    </source>
</evidence>
<dbReference type="RefSeq" id="WP_148973371.1">
    <property type="nucleotide sequence ID" value="NZ_JBNIKT010000005.1"/>
</dbReference>
<dbReference type="InterPro" id="IPR015797">
    <property type="entry name" value="NUDIX_hydrolase-like_dom_sf"/>
</dbReference>
<accession>A0A5D4RMA8</accession>
<dbReference type="PROSITE" id="PS51462">
    <property type="entry name" value="NUDIX"/>
    <property type="match status" value="1"/>
</dbReference>
<protein>
    <submittedName>
        <fullName evidence="2">NUDIX domain-containing protein</fullName>
    </submittedName>
</protein>
<evidence type="ECO:0000313" key="2">
    <source>
        <dbReference type="EMBL" id="TYS50976.1"/>
    </source>
</evidence>